<dbReference type="EMBL" id="DWYG01000057">
    <property type="protein sequence ID" value="HJB41624.1"/>
    <property type="molecule type" value="Genomic_DNA"/>
</dbReference>
<name>A0A9D2M6K2_9FIRM</name>
<evidence type="ECO:0000313" key="7">
    <source>
        <dbReference type="EMBL" id="HJB41624.1"/>
    </source>
</evidence>
<dbReference type="PANTHER" id="PTHR43298:SF2">
    <property type="entry name" value="FMN_FAD EXPORTER YEEO-RELATED"/>
    <property type="match status" value="1"/>
</dbReference>
<dbReference type="InterPro" id="IPR002528">
    <property type="entry name" value="MATE_fam"/>
</dbReference>
<evidence type="ECO:0000256" key="3">
    <source>
        <dbReference type="ARBA" id="ARBA00020268"/>
    </source>
</evidence>
<feature type="transmembrane region" description="Helical" evidence="6">
    <location>
        <begin position="129"/>
        <end position="149"/>
    </location>
</feature>
<keyword evidence="4" id="KW-0813">Transport</keyword>
<reference evidence="7" key="1">
    <citation type="journal article" date="2021" name="PeerJ">
        <title>Extensive microbial diversity within the chicken gut microbiome revealed by metagenomics and culture.</title>
        <authorList>
            <person name="Gilroy R."/>
            <person name="Ravi A."/>
            <person name="Getino M."/>
            <person name="Pursley I."/>
            <person name="Horton D.L."/>
            <person name="Alikhan N.F."/>
            <person name="Baker D."/>
            <person name="Gharbi K."/>
            <person name="Hall N."/>
            <person name="Watson M."/>
            <person name="Adriaenssens E.M."/>
            <person name="Foster-Nyarko E."/>
            <person name="Jarju S."/>
            <person name="Secka A."/>
            <person name="Antonio M."/>
            <person name="Oren A."/>
            <person name="Chaudhuri R.R."/>
            <person name="La Ragione R."/>
            <person name="Hildebrand F."/>
            <person name="Pallen M.J."/>
        </authorList>
    </citation>
    <scope>NUCLEOTIDE SEQUENCE</scope>
    <source>
        <strain evidence="7">ChiBcec8-13705</strain>
    </source>
</reference>
<dbReference type="GO" id="GO:0005886">
    <property type="term" value="C:plasma membrane"/>
    <property type="evidence" value="ECO:0007669"/>
    <property type="project" value="TreeGrafter"/>
</dbReference>
<reference evidence="7" key="2">
    <citation type="submission" date="2021-04" db="EMBL/GenBank/DDBJ databases">
        <authorList>
            <person name="Gilroy R."/>
        </authorList>
    </citation>
    <scope>NUCLEOTIDE SEQUENCE</scope>
    <source>
        <strain evidence="7">ChiBcec8-13705</strain>
    </source>
</reference>
<gene>
    <name evidence="7" type="ORF">H9945_03920</name>
</gene>
<dbReference type="GO" id="GO:0015297">
    <property type="term" value="F:antiporter activity"/>
    <property type="evidence" value="ECO:0007669"/>
    <property type="project" value="InterPro"/>
</dbReference>
<dbReference type="Pfam" id="PF01554">
    <property type="entry name" value="MatE"/>
    <property type="match status" value="1"/>
</dbReference>
<evidence type="ECO:0000256" key="1">
    <source>
        <dbReference type="ARBA" id="ARBA00003408"/>
    </source>
</evidence>
<feature type="transmembrane region" description="Helical" evidence="6">
    <location>
        <begin position="56"/>
        <end position="79"/>
    </location>
</feature>
<evidence type="ECO:0000256" key="6">
    <source>
        <dbReference type="SAM" id="Phobius"/>
    </source>
</evidence>
<protein>
    <recommendedName>
        <fullName evidence="3">Probable multidrug resistance protein NorM</fullName>
    </recommendedName>
    <alternativeName>
        <fullName evidence="5">Multidrug-efflux transporter</fullName>
    </alternativeName>
</protein>
<keyword evidence="6" id="KW-0812">Transmembrane</keyword>
<feature type="transmembrane region" description="Helical" evidence="6">
    <location>
        <begin position="91"/>
        <end position="117"/>
    </location>
</feature>
<evidence type="ECO:0000313" key="8">
    <source>
        <dbReference type="Proteomes" id="UP000886803"/>
    </source>
</evidence>
<organism evidence="7 8">
    <name type="scientific">Candidatus Gemmiger avicola</name>
    <dbReference type="NCBI Taxonomy" id="2838605"/>
    <lineage>
        <taxon>Bacteria</taxon>
        <taxon>Bacillati</taxon>
        <taxon>Bacillota</taxon>
        <taxon>Clostridia</taxon>
        <taxon>Eubacteriales</taxon>
        <taxon>Gemmiger</taxon>
    </lineage>
</organism>
<dbReference type="GO" id="GO:0042910">
    <property type="term" value="F:xenobiotic transmembrane transporter activity"/>
    <property type="evidence" value="ECO:0007669"/>
    <property type="project" value="InterPro"/>
</dbReference>
<sequence length="158" mass="16673">METMTSGSAYRHLWRYALPLILGNWLQLACNAADSVIAGRFLGAQALAAEGAAAPVMNLVILGISGVTVGAGVLMSEFFGAGKQGLLRRTLATTLAAGAIFSVLVAGAGWAAAPALLRALAPRAGLTGIAWACGIGWCAMLCFEIPYYFHFWRKRREK</sequence>
<proteinExistence type="inferred from homology"/>
<comment type="function">
    <text evidence="1">Multidrug efflux pump.</text>
</comment>
<evidence type="ECO:0000256" key="5">
    <source>
        <dbReference type="ARBA" id="ARBA00031636"/>
    </source>
</evidence>
<accession>A0A9D2M6K2</accession>
<dbReference type="InterPro" id="IPR050222">
    <property type="entry name" value="MATE_MdtK"/>
</dbReference>
<evidence type="ECO:0000256" key="4">
    <source>
        <dbReference type="ARBA" id="ARBA00022448"/>
    </source>
</evidence>
<keyword evidence="6" id="KW-1133">Transmembrane helix</keyword>
<comment type="similarity">
    <text evidence="2">Belongs to the multi antimicrobial extrusion (MATE) (TC 2.A.66.1) family.</text>
</comment>
<comment type="caution">
    <text evidence="7">The sequence shown here is derived from an EMBL/GenBank/DDBJ whole genome shotgun (WGS) entry which is preliminary data.</text>
</comment>
<evidence type="ECO:0000256" key="2">
    <source>
        <dbReference type="ARBA" id="ARBA00010199"/>
    </source>
</evidence>
<dbReference type="PANTHER" id="PTHR43298">
    <property type="entry name" value="MULTIDRUG RESISTANCE PROTEIN NORM-RELATED"/>
    <property type="match status" value="1"/>
</dbReference>
<dbReference type="Proteomes" id="UP000886803">
    <property type="component" value="Unassembled WGS sequence"/>
</dbReference>
<dbReference type="AlphaFoldDB" id="A0A9D2M6K2"/>
<keyword evidence="6" id="KW-0472">Membrane</keyword>